<dbReference type="GO" id="GO:0005840">
    <property type="term" value="C:ribosome"/>
    <property type="evidence" value="ECO:0007669"/>
    <property type="project" value="UniProtKB-KW"/>
</dbReference>
<keyword evidence="1" id="KW-0812">Transmembrane</keyword>
<reference evidence="2" key="1">
    <citation type="submission" date="2020-12" db="EMBL/GenBank/DDBJ databases">
        <title>Both Conifer II and Gnetales are characterized by a high frequency of ancient mitochondrial gene transfer to the nuclear genome.</title>
        <authorList>
            <person name="Kan S.L."/>
            <person name="Shen T."/>
            <person name="Ran J.H."/>
            <person name="Wang X.Q."/>
        </authorList>
    </citation>
    <scope>NUCLEOTIDE SEQUENCE</scope>
</reference>
<evidence type="ECO:0000313" key="2">
    <source>
        <dbReference type="EMBL" id="QXE44144.1"/>
    </source>
</evidence>
<keyword evidence="1" id="KW-0472">Membrane</keyword>
<dbReference type="AlphaFoldDB" id="A0A8H2SEF9"/>
<feature type="transmembrane region" description="Helical" evidence="1">
    <location>
        <begin position="74"/>
        <end position="93"/>
    </location>
</feature>
<gene>
    <name evidence="2" type="primary">rps19</name>
</gene>
<geneLocation type="mitochondrion" evidence="2"/>
<evidence type="ECO:0000256" key="1">
    <source>
        <dbReference type="SAM" id="Phobius"/>
    </source>
</evidence>
<sequence length="94" mass="10983">MPRRSIWKGSFVDAFSSKMRSKRENLSSRKIRKFLFLFMLLFGLYLLNLSVDSTLFSLFLRKVSFVLFFRALSFLLHIFFGGSVFAAALLLCIR</sequence>
<organism evidence="2">
    <name type="scientific">Pinus armandii</name>
    <name type="common">Chinese white pine</name>
    <dbReference type="NCBI Taxonomy" id="88733"/>
    <lineage>
        <taxon>Eukaryota</taxon>
        <taxon>Viridiplantae</taxon>
        <taxon>Streptophyta</taxon>
        <taxon>Embryophyta</taxon>
        <taxon>Tracheophyta</taxon>
        <taxon>Spermatophyta</taxon>
        <taxon>Pinopsida</taxon>
        <taxon>Pinidae</taxon>
        <taxon>Conifers I</taxon>
        <taxon>Pinales</taxon>
        <taxon>Pinaceae</taxon>
        <taxon>Pinus</taxon>
        <taxon>Pinus subgen. Strobus</taxon>
    </lineage>
</organism>
<keyword evidence="1" id="KW-1133">Transmembrane helix</keyword>
<keyword evidence="2" id="KW-0496">Mitochondrion</keyword>
<accession>A0A8H2SEF9</accession>
<name>A0A8H2SEF9_PINAR</name>
<protein>
    <submittedName>
        <fullName evidence="2">Ribosomal protein S19</fullName>
    </submittedName>
</protein>
<proteinExistence type="predicted"/>
<keyword evidence="2" id="KW-0689">Ribosomal protein</keyword>
<dbReference type="EMBL" id="MW354375">
    <property type="protein sequence ID" value="QXE44144.1"/>
    <property type="molecule type" value="Genomic_DNA"/>
</dbReference>
<keyword evidence="2" id="KW-0687">Ribonucleoprotein</keyword>